<gene>
    <name evidence="2" type="ordered locus">PA14_24620</name>
</gene>
<dbReference type="BioCyc" id="PAER208963:G1G74-2052-MONOMER"/>
<protein>
    <submittedName>
        <fullName evidence="2">Uncharacterized protein</fullName>
    </submittedName>
</protein>
<name>A0A0H2ZD92_PSEAB</name>
<feature type="region of interest" description="Disordered" evidence="1">
    <location>
        <begin position="1"/>
        <end position="43"/>
    </location>
</feature>
<dbReference type="KEGG" id="pau:PA14_24620"/>
<feature type="compositionally biased region" description="Pro residues" evidence="1">
    <location>
        <begin position="18"/>
        <end position="30"/>
    </location>
</feature>
<dbReference type="HOGENOM" id="CLU_939635_0_0_6"/>
<organism evidence="2 3">
    <name type="scientific">Pseudomonas aeruginosa (strain UCBPP-PA14)</name>
    <dbReference type="NCBI Taxonomy" id="208963"/>
    <lineage>
        <taxon>Bacteria</taxon>
        <taxon>Pseudomonadati</taxon>
        <taxon>Pseudomonadota</taxon>
        <taxon>Gammaproteobacteria</taxon>
        <taxon>Pseudomonadales</taxon>
        <taxon>Pseudomonadaceae</taxon>
        <taxon>Pseudomonas</taxon>
    </lineage>
</organism>
<dbReference type="EMBL" id="CP000438">
    <property type="protein sequence ID" value="ABJ12287.1"/>
    <property type="molecule type" value="Genomic_DNA"/>
</dbReference>
<sequence>MSRPNLCFNGRTVAVPSRPFPRRSPSPRSPPSIMSSNSRSNSTFTGRLSALANRLRLGAARSDGRELRERAAALELPFQPLRRPEPSVWWQAGPPLHTLVDLPRGALSGPVQEDKAEAHTVLKRLVRVSHSTLESVDLKTIEGVCSREILVQTPCPRLEDLATAEVCRGVRIISYKDFVKALSLALPRFTNGDSIRLRQAAWHGERLFWAGERQACAFAAAIVYARRRELELKLPAHLERYELEPGALDELEQRYHMLRIPTQAWSEPTFMSLLLDTGLPYARLALFTPETPECLLLPRNDERADALGEGLRAAGAADVVKYLKQL</sequence>
<evidence type="ECO:0000313" key="3">
    <source>
        <dbReference type="Proteomes" id="UP000000653"/>
    </source>
</evidence>
<accession>A0A0H2ZD92</accession>
<proteinExistence type="predicted"/>
<evidence type="ECO:0000313" key="2">
    <source>
        <dbReference type="EMBL" id="ABJ12287.1"/>
    </source>
</evidence>
<evidence type="ECO:0000256" key="1">
    <source>
        <dbReference type="SAM" id="MobiDB-lite"/>
    </source>
</evidence>
<feature type="compositionally biased region" description="Low complexity" evidence="1">
    <location>
        <begin position="31"/>
        <end position="43"/>
    </location>
</feature>
<dbReference type="AlphaFoldDB" id="A0A0H2ZD92"/>
<dbReference type="Proteomes" id="UP000000653">
    <property type="component" value="Chromosome"/>
</dbReference>
<dbReference type="Pfam" id="PF20390">
    <property type="entry name" value="DUF6685"/>
    <property type="match status" value="1"/>
</dbReference>
<reference evidence="2 3" key="1">
    <citation type="journal article" date="2006" name="Genome Biol.">
        <title>Genomic analysis reveals that Pseudomonas aeruginosa virulence is combinatorial.</title>
        <authorList>
            <person name="Lee D.G."/>
            <person name="Urbach J.M."/>
            <person name="Wu G."/>
            <person name="Liberati N.T."/>
            <person name="Feinbaum R.L."/>
            <person name="Miyata S."/>
            <person name="Diggins L.T."/>
            <person name="He J."/>
            <person name="Saucier M."/>
            <person name="Deziel E."/>
            <person name="Friedman L."/>
            <person name="Li L."/>
            <person name="Grills G."/>
            <person name="Montgomery K."/>
            <person name="Kucherlapati R."/>
            <person name="Rahme L.G."/>
            <person name="Ausubel F.M."/>
        </authorList>
    </citation>
    <scope>NUCLEOTIDE SEQUENCE [LARGE SCALE GENOMIC DNA]</scope>
    <source>
        <strain evidence="2 3">UCBPP-PA14</strain>
    </source>
</reference>
<dbReference type="InterPro" id="IPR046507">
    <property type="entry name" value="DUF6685"/>
</dbReference>